<dbReference type="EMBL" id="QSTG01000025">
    <property type="protein sequence ID" value="RGM42488.1"/>
    <property type="molecule type" value="Genomic_DNA"/>
</dbReference>
<dbReference type="InterPro" id="IPR050090">
    <property type="entry name" value="Tyrosine_recombinase_XerCD"/>
</dbReference>
<dbReference type="GO" id="GO:0003677">
    <property type="term" value="F:DNA binding"/>
    <property type="evidence" value="ECO:0007669"/>
    <property type="project" value="UniProtKB-KW"/>
</dbReference>
<evidence type="ECO:0000256" key="3">
    <source>
        <dbReference type="ARBA" id="ARBA00023172"/>
    </source>
</evidence>
<dbReference type="RefSeq" id="WP_117710681.1">
    <property type="nucleotide sequence ID" value="NZ_QSTG01000025.1"/>
</dbReference>
<comment type="caution">
    <text evidence="5">The sequence shown here is derived from an EMBL/GenBank/DDBJ whole genome shotgun (WGS) entry which is preliminary data.</text>
</comment>
<feature type="domain" description="Tyr recombinase" evidence="4">
    <location>
        <begin position="245"/>
        <end position="437"/>
    </location>
</feature>
<comment type="similarity">
    <text evidence="1">Belongs to the 'phage' integrase family.</text>
</comment>
<dbReference type="Pfam" id="PF00589">
    <property type="entry name" value="Phage_integrase"/>
    <property type="match status" value="1"/>
</dbReference>
<dbReference type="InterPro" id="IPR002104">
    <property type="entry name" value="Integrase_catalytic"/>
</dbReference>
<dbReference type="PROSITE" id="PS51898">
    <property type="entry name" value="TYR_RECOMBINASE"/>
    <property type="match status" value="1"/>
</dbReference>
<protein>
    <recommendedName>
        <fullName evidence="4">Tyr recombinase domain-containing protein</fullName>
    </recommendedName>
</protein>
<dbReference type="GO" id="GO:0006310">
    <property type="term" value="P:DNA recombination"/>
    <property type="evidence" value="ECO:0007669"/>
    <property type="project" value="UniProtKB-KW"/>
</dbReference>
<organism evidence="5 6">
    <name type="scientific">Phocaeicola vulgatus</name>
    <name type="common">Bacteroides vulgatus</name>
    <dbReference type="NCBI Taxonomy" id="821"/>
    <lineage>
        <taxon>Bacteria</taxon>
        <taxon>Pseudomonadati</taxon>
        <taxon>Bacteroidota</taxon>
        <taxon>Bacteroidia</taxon>
        <taxon>Bacteroidales</taxon>
        <taxon>Bacteroidaceae</taxon>
        <taxon>Phocaeicola</taxon>
    </lineage>
</organism>
<dbReference type="Pfam" id="PF13102">
    <property type="entry name" value="Phage_int_SAM_5"/>
    <property type="match status" value="1"/>
</dbReference>
<dbReference type="PANTHER" id="PTHR30349:SF41">
    <property type="entry name" value="INTEGRASE_RECOMBINASE PROTEIN MJ0367-RELATED"/>
    <property type="match status" value="1"/>
</dbReference>
<dbReference type="GO" id="GO:0015074">
    <property type="term" value="P:DNA integration"/>
    <property type="evidence" value="ECO:0007669"/>
    <property type="project" value="InterPro"/>
</dbReference>
<evidence type="ECO:0000259" key="4">
    <source>
        <dbReference type="PROSITE" id="PS51898"/>
    </source>
</evidence>
<evidence type="ECO:0000256" key="1">
    <source>
        <dbReference type="ARBA" id="ARBA00008857"/>
    </source>
</evidence>
<dbReference type="Gene3D" id="1.10.150.130">
    <property type="match status" value="1"/>
</dbReference>
<dbReference type="InterPro" id="IPR025269">
    <property type="entry name" value="SAM-like_dom"/>
</dbReference>
<name>A0A3E4WJQ3_PHOVU</name>
<keyword evidence="2" id="KW-0238">DNA-binding</keyword>
<dbReference type="InterPro" id="IPR010998">
    <property type="entry name" value="Integrase_recombinase_N"/>
</dbReference>
<accession>A0A3E4WJQ3</accession>
<evidence type="ECO:0000313" key="5">
    <source>
        <dbReference type="EMBL" id="RGM42488.1"/>
    </source>
</evidence>
<dbReference type="PANTHER" id="PTHR30349">
    <property type="entry name" value="PHAGE INTEGRASE-RELATED"/>
    <property type="match status" value="1"/>
</dbReference>
<dbReference type="InterPro" id="IPR013762">
    <property type="entry name" value="Integrase-like_cat_sf"/>
</dbReference>
<dbReference type="Proteomes" id="UP000261003">
    <property type="component" value="Unassembled WGS sequence"/>
</dbReference>
<evidence type="ECO:0000313" key="6">
    <source>
        <dbReference type="Proteomes" id="UP000261003"/>
    </source>
</evidence>
<proteinExistence type="inferred from homology"/>
<dbReference type="AlphaFoldDB" id="A0A3E4WJQ3"/>
<dbReference type="SUPFAM" id="SSF56349">
    <property type="entry name" value="DNA breaking-rejoining enzymes"/>
    <property type="match status" value="1"/>
</dbReference>
<evidence type="ECO:0000256" key="2">
    <source>
        <dbReference type="ARBA" id="ARBA00023125"/>
    </source>
</evidence>
<reference evidence="5 6" key="1">
    <citation type="submission" date="2018-08" db="EMBL/GenBank/DDBJ databases">
        <title>A genome reference for cultivated species of the human gut microbiota.</title>
        <authorList>
            <person name="Zou Y."/>
            <person name="Xue W."/>
            <person name="Luo G."/>
        </authorList>
    </citation>
    <scope>NUCLEOTIDE SEQUENCE [LARGE SCALE GENOMIC DNA]</scope>
    <source>
        <strain evidence="5 6">OM08-13BH</strain>
    </source>
</reference>
<keyword evidence="3" id="KW-0233">DNA recombination</keyword>
<dbReference type="InterPro" id="IPR011010">
    <property type="entry name" value="DNA_brk_join_enz"/>
</dbReference>
<sequence length="440" mass="51138">MNVTAFLRKTKSKTKATVYFRVRDNDCNCDLKAASELSIHPQQWDSKRMGYKTRVTIISDAERLAFNSAVQELIREISRTYFKGATSEWLKKTIFCFHHPQAYKLEGTKCVEVKLSVIVDQYIESKDFDRRQQIVVHSLVGKIERFEQYQRQIKRKKNYTMSVDAITAADLTDLYNYLVHEHEYFYLYPDMYKGVNKSAGTKPRGDNTLHSVFSRLRTVVKWAVRQGITKNNPFDRYELPKSVYGTPFFLTLEERNKMIELDLSEEPHLSVFRDMFIFQSMIGCRFGDLLRLTNDSVIDGVLEYIPHKTMKHDARTVRVPLTPKAMEIYQVYKKRNTLTLFPHYNVSDYNKGIRAVMRKAGLNRTVSVINSLTHKTEAHPLCEIATSHTARKTFVGNLYKVVQDPNLISSMSGHANGSRAFARYRTIDDDMKKAMIQQLQ</sequence>
<dbReference type="Gene3D" id="1.10.443.10">
    <property type="entry name" value="Intergrase catalytic core"/>
    <property type="match status" value="1"/>
</dbReference>
<gene>
    <name evidence="5" type="ORF">DXC16_14625</name>
</gene>